<dbReference type="AlphaFoldDB" id="A0A191WI73"/>
<feature type="transmembrane region" description="Helical" evidence="2">
    <location>
        <begin position="451"/>
        <end position="475"/>
    </location>
</feature>
<keyword evidence="4" id="KW-1185">Reference proteome</keyword>
<feature type="transmembrane region" description="Helical" evidence="2">
    <location>
        <begin position="591"/>
        <end position="608"/>
    </location>
</feature>
<name>A0A191WI73_9MICO</name>
<feature type="region of interest" description="Disordered" evidence="1">
    <location>
        <begin position="1"/>
        <end position="20"/>
    </location>
</feature>
<dbReference type="InterPro" id="IPR029058">
    <property type="entry name" value="AB_hydrolase_fold"/>
</dbReference>
<dbReference type="KEGG" id="agy:ATC03_16130"/>
<dbReference type="EMBL" id="CP013979">
    <property type="protein sequence ID" value="ANJ28010.1"/>
    <property type="molecule type" value="Genomic_DNA"/>
</dbReference>
<dbReference type="Proteomes" id="UP000078437">
    <property type="component" value="Chromosome"/>
</dbReference>
<keyword evidence="2" id="KW-1133">Transmembrane helix</keyword>
<reference evidence="3 4" key="1">
    <citation type="journal article" date="2016" name="Int. J. Syst. Evol. Microbiol.">
        <title>Agromyces aureus sp. nov., isolated from the rhizosphere of Salix caprea L. grown in a heavy-metal-contaminated soil.</title>
        <authorList>
            <person name="Corretto E."/>
            <person name="Antonielli L."/>
            <person name="Sessitsch A."/>
            <person name="Compant S."/>
            <person name="Gorfer M."/>
            <person name="Kuffner M."/>
            <person name="Brader G."/>
        </authorList>
    </citation>
    <scope>NUCLEOTIDE SEQUENCE [LARGE SCALE GENOMIC DNA]</scope>
    <source>
        <strain evidence="3 4">AR33</strain>
    </source>
</reference>
<feature type="transmembrane region" description="Helical" evidence="2">
    <location>
        <begin position="515"/>
        <end position="534"/>
    </location>
</feature>
<dbReference type="RefSeq" id="WP_067879302.1">
    <property type="nucleotide sequence ID" value="NZ_CP013979.1"/>
</dbReference>
<accession>A0A191WI73</accession>
<keyword evidence="2" id="KW-0812">Transmembrane</keyword>
<proteinExistence type="predicted"/>
<reference evidence="4" key="2">
    <citation type="submission" date="2016-01" db="EMBL/GenBank/DDBJ databases">
        <title>Complete genome sequence of Agromyces aureus AR33T and comparison with related organisms.</title>
        <authorList>
            <person name="Corretto E."/>
            <person name="Antonielli L."/>
            <person name="Sessitsch A."/>
            <person name="Brader G."/>
        </authorList>
    </citation>
    <scope>NUCLEOTIDE SEQUENCE [LARGE SCALE GENOMIC DNA]</scope>
    <source>
        <strain evidence="4">AR33</strain>
    </source>
</reference>
<feature type="transmembrane region" description="Helical" evidence="2">
    <location>
        <begin position="204"/>
        <end position="225"/>
    </location>
</feature>
<feature type="transmembrane region" description="Helical" evidence="2">
    <location>
        <begin position="177"/>
        <end position="198"/>
    </location>
</feature>
<feature type="transmembrane region" description="Helical" evidence="2">
    <location>
        <begin position="148"/>
        <end position="165"/>
    </location>
</feature>
<gene>
    <name evidence="3" type="ORF">ATC03_16130</name>
</gene>
<dbReference type="OrthoDB" id="4892069at2"/>
<sequence>MRLAPSTEADPSEARAADADPADGTYDAALVLVHGMGEATRSQILLEWAEPILARMDWMTRDQVYGADDACGVRLDSSDISGDAPLISATVTFPKRRTADAAPGAPVELVTKRLAIIEARWSEAFVPLSTAQIFRWAGPFMWRAVTRMLRLFWATMVLLPWYTLIEHPRMPRKRLALRSKVLTFLFDLVRLIVGLAVYLPVAAFVLVLAVVLTPVLPLISPLLLIPAFKKAAGDVIQGLAGSIGDVTAWKETPVRASAMRLVVRDAVERAKAFVGDGDVHVFAHSQGAAVSTFTLFEEMDPHACNVRQLTTVGAAVSLLGREQWRGRSDVYTPVQNWIDRRAGQAHPVAWANHWAIWDPFSAGPIADRTDRARERWRASYFPRLASSALGPEEHAVHNVSQPFLDHSYYYKNTLQVVEPTIRNLLGPDLPGPSPEVAYIENRLNVINKKSLGTNMIAAVVIAVLLPGIAAVSAFFTDVIAVVASPIAWVGDLFNGSDAAPDVVGGLGFLHEGGQLTGWGWIVSSALVAALLIWLNQVITGYVERTLLWDRCPLSVGWWLALTSLPRLLYVVGAAVVVWFAVDQWAPVAPEWQPLLAVGFVIVTAFAFLEARFAPAPVVVPARTSEAEVKEVIAAAAEPLSLSFARRSAAYGALLAQRRTLLEPVGPWATSWAYLFHGWRPKPTAAVAGAPKRA</sequence>
<feature type="transmembrane region" description="Helical" evidence="2">
    <location>
        <begin position="555"/>
        <end position="579"/>
    </location>
</feature>
<protein>
    <submittedName>
        <fullName evidence="3">Uncharacterized protein</fullName>
    </submittedName>
</protein>
<evidence type="ECO:0000256" key="2">
    <source>
        <dbReference type="SAM" id="Phobius"/>
    </source>
</evidence>
<evidence type="ECO:0000256" key="1">
    <source>
        <dbReference type="SAM" id="MobiDB-lite"/>
    </source>
</evidence>
<organism evidence="3 4">
    <name type="scientific">Agromyces aureus</name>
    <dbReference type="NCBI Taxonomy" id="453304"/>
    <lineage>
        <taxon>Bacteria</taxon>
        <taxon>Bacillati</taxon>
        <taxon>Actinomycetota</taxon>
        <taxon>Actinomycetes</taxon>
        <taxon>Micrococcales</taxon>
        <taxon>Microbacteriaceae</taxon>
        <taxon>Agromyces</taxon>
    </lineage>
</organism>
<evidence type="ECO:0000313" key="4">
    <source>
        <dbReference type="Proteomes" id="UP000078437"/>
    </source>
</evidence>
<evidence type="ECO:0000313" key="3">
    <source>
        <dbReference type="EMBL" id="ANJ28010.1"/>
    </source>
</evidence>
<dbReference type="SUPFAM" id="SSF53474">
    <property type="entry name" value="alpha/beta-Hydrolases"/>
    <property type="match status" value="1"/>
</dbReference>
<keyword evidence="2" id="KW-0472">Membrane</keyword>